<accession>A0A7G5XG26</accession>
<evidence type="ECO:0008006" key="3">
    <source>
        <dbReference type="Google" id="ProtNLM"/>
    </source>
</evidence>
<protein>
    <recommendedName>
        <fullName evidence="3">DUF4177 domain-containing protein</fullName>
    </recommendedName>
</protein>
<evidence type="ECO:0000313" key="1">
    <source>
        <dbReference type="EMBL" id="QNA44429.1"/>
    </source>
</evidence>
<dbReference type="Proteomes" id="UP000515344">
    <property type="component" value="Chromosome"/>
</dbReference>
<dbReference type="AlphaFoldDB" id="A0A7G5XG26"/>
<organism evidence="1 2">
    <name type="scientific">Lacibacter sediminis</name>
    <dbReference type="NCBI Taxonomy" id="2760713"/>
    <lineage>
        <taxon>Bacteria</taxon>
        <taxon>Pseudomonadati</taxon>
        <taxon>Bacteroidota</taxon>
        <taxon>Chitinophagia</taxon>
        <taxon>Chitinophagales</taxon>
        <taxon>Chitinophagaceae</taxon>
        <taxon>Lacibacter</taxon>
    </lineage>
</organism>
<proteinExistence type="predicted"/>
<reference evidence="2" key="1">
    <citation type="submission" date="2020-08" db="EMBL/GenBank/DDBJ databases">
        <title>Lacibacter sp. S13-6-6 genome sequencing.</title>
        <authorList>
            <person name="Jin L."/>
        </authorList>
    </citation>
    <scope>NUCLEOTIDE SEQUENCE [LARGE SCALE GENOMIC DNA]</scope>
    <source>
        <strain evidence="2">S13-6-6</strain>
    </source>
</reference>
<evidence type="ECO:0000313" key="2">
    <source>
        <dbReference type="Proteomes" id="UP000515344"/>
    </source>
</evidence>
<dbReference type="RefSeq" id="WP_182802691.1">
    <property type="nucleotide sequence ID" value="NZ_CP060007.1"/>
</dbReference>
<gene>
    <name evidence="1" type="ORF">H4075_20590</name>
</gene>
<dbReference type="KEGG" id="lacs:H4075_20590"/>
<name>A0A7G5XG26_9BACT</name>
<keyword evidence="2" id="KW-1185">Reference proteome</keyword>
<dbReference type="EMBL" id="CP060007">
    <property type="protein sequence ID" value="QNA44429.1"/>
    <property type="molecule type" value="Genomic_DNA"/>
</dbReference>
<sequence length="101" mass="11691">MTLFVMAQQTNTIEQYCTVKIYYSIITEGTTITIDEGNDDDVMHRLGKRLRDSSNNLIRFKSAVDALNYMGKQGWKLVHAVSNSTDNSDYLYLFKREVKKE</sequence>